<dbReference type="Proteomes" id="UP001164746">
    <property type="component" value="Chromosome 16"/>
</dbReference>
<name>A0ABY7G7Y6_MYAAR</name>
<evidence type="ECO:0000313" key="1">
    <source>
        <dbReference type="EMBL" id="WAR29166.1"/>
    </source>
</evidence>
<gene>
    <name evidence="1" type="ORF">MAR_002734</name>
</gene>
<evidence type="ECO:0000313" key="2">
    <source>
        <dbReference type="Proteomes" id="UP001164746"/>
    </source>
</evidence>
<proteinExistence type="predicted"/>
<feature type="non-terminal residue" evidence="1">
    <location>
        <position position="145"/>
    </location>
</feature>
<reference evidence="1" key="1">
    <citation type="submission" date="2022-11" db="EMBL/GenBank/DDBJ databases">
        <title>Centuries of genome instability and evolution in soft-shell clam transmissible cancer (bioRxiv).</title>
        <authorList>
            <person name="Hart S.F.M."/>
            <person name="Yonemitsu M.A."/>
            <person name="Giersch R.M."/>
            <person name="Beal B.F."/>
            <person name="Arriagada G."/>
            <person name="Davis B.W."/>
            <person name="Ostrander E.A."/>
            <person name="Goff S.P."/>
            <person name="Metzger M.J."/>
        </authorList>
    </citation>
    <scope>NUCLEOTIDE SEQUENCE</scope>
    <source>
        <strain evidence="1">MELC-2E11</strain>
        <tissue evidence="1">Siphon/mantle</tissue>
    </source>
</reference>
<organism evidence="1 2">
    <name type="scientific">Mya arenaria</name>
    <name type="common">Soft-shell clam</name>
    <dbReference type="NCBI Taxonomy" id="6604"/>
    <lineage>
        <taxon>Eukaryota</taxon>
        <taxon>Metazoa</taxon>
        <taxon>Spiralia</taxon>
        <taxon>Lophotrochozoa</taxon>
        <taxon>Mollusca</taxon>
        <taxon>Bivalvia</taxon>
        <taxon>Autobranchia</taxon>
        <taxon>Heteroconchia</taxon>
        <taxon>Euheterodonta</taxon>
        <taxon>Imparidentia</taxon>
        <taxon>Neoheterodontei</taxon>
        <taxon>Myida</taxon>
        <taxon>Myoidea</taxon>
        <taxon>Myidae</taxon>
        <taxon>Mya</taxon>
    </lineage>
</organism>
<keyword evidence="2" id="KW-1185">Reference proteome</keyword>
<dbReference type="EMBL" id="CP111027">
    <property type="protein sequence ID" value="WAR29166.1"/>
    <property type="molecule type" value="Genomic_DNA"/>
</dbReference>
<protein>
    <submittedName>
        <fullName evidence="1">Uncharacterized protein</fullName>
    </submittedName>
</protein>
<sequence length="145" mass="16168">MELYSIFLTPSGMCIFTIFNFNGTQMAVKISSTKGFEKAIIDGKAFPFHIGSVGLDFILRVHVNGTFVASCNLRNRTAKMRKPEFMELFGISITPSGWCIFTVFNFSGTQHQINISSTLALAEVFIEEKAYPECMGPSNLDFTLK</sequence>
<accession>A0ABY7G7Y6</accession>